<evidence type="ECO:0000256" key="6">
    <source>
        <dbReference type="ARBA" id="ARBA00022475"/>
    </source>
</evidence>
<evidence type="ECO:0000256" key="2">
    <source>
        <dbReference type="ARBA" id="ARBA00004651"/>
    </source>
</evidence>
<dbReference type="GO" id="GO:0005886">
    <property type="term" value="C:plasma membrane"/>
    <property type="evidence" value="ECO:0007669"/>
    <property type="project" value="UniProtKB-SubCell"/>
</dbReference>
<keyword evidence="9 11" id="KW-1133">Transmembrane helix</keyword>
<dbReference type="GO" id="GO:0009236">
    <property type="term" value="P:cobalamin biosynthetic process"/>
    <property type="evidence" value="ECO:0007669"/>
    <property type="project" value="UniProtKB-UniPathway"/>
</dbReference>
<comment type="subcellular location">
    <subcellularLocation>
        <location evidence="2">Cell membrane</location>
        <topology evidence="2">Multi-pass membrane protein</topology>
    </subcellularLocation>
</comment>
<evidence type="ECO:0000313" key="13">
    <source>
        <dbReference type="Proteomes" id="UP000002595"/>
    </source>
</evidence>
<name>A1RUA1_PYRIL</name>
<dbReference type="STRING" id="384616.Pisl_1371"/>
<feature type="transmembrane region" description="Helical" evidence="11">
    <location>
        <begin position="56"/>
        <end position="77"/>
    </location>
</feature>
<comment type="similarity">
    <text evidence="4">Belongs to the CobD/CbiB family.</text>
</comment>
<keyword evidence="7" id="KW-0169">Cobalamin biosynthesis</keyword>
<evidence type="ECO:0000256" key="4">
    <source>
        <dbReference type="ARBA" id="ARBA00006263"/>
    </source>
</evidence>
<evidence type="ECO:0000256" key="1">
    <source>
        <dbReference type="ARBA" id="ARBA00003384"/>
    </source>
</evidence>
<dbReference type="eggNOG" id="arCOG04274">
    <property type="taxonomic scope" value="Archaea"/>
</dbReference>
<evidence type="ECO:0000256" key="8">
    <source>
        <dbReference type="ARBA" id="ARBA00022692"/>
    </source>
</evidence>
<keyword evidence="6" id="KW-1003">Cell membrane</keyword>
<evidence type="ECO:0000256" key="11">
    <source>
        <dbReference type="SAM" id="Phobius"/>
    </source>
</evidence>
<evidence type="ECO:0000256" key="5">
    <source>
        <dbReference type="ARBA" id="ARBA00016185"/>
    </source>
</evidence>
<evidence type="ECO:0000313" key="12">
    <source>
        <dbReference type="EMBL" id="ABL88533.1"/>
    </source>
</evidence>
<organism evidence="12 13">
    <name type="scientific">Pyrobaculum islandicum (strain DSM 4184 / JCM 9189 / GEO3)</name>
    <dbReference type="NCBI Taxonomy" id="384616"/>
    <lineage>
        <taxon>Archaea</taxon>
        <taxon>Thermoproteota</taxon>
        <taxon>Thermoprotei</taxon>
        <taxon>Thermoproteales</taxon>
        <taxon>Thermoproteaceae</taxon>
        <taxon>Pyrobaculum</taxon>
    </lineage>
</organism>
<evidence type="ECO:0000256" key="3">
    <source>
        <dbReference type="ARBA" id="ARBA00004953"/>
    </source>
</evidence>
<evidence type="ECO:0000256" key="9">
    <source>
        <dbReference type="ARBA" id="ARBA00022989"/>
    </source>
</evidence>
<reference evidence="12" key="1">
    <citation type="submission" date="2006-12" db="EMBL/GenBank/DDBJ databases">
        <title>Complete sequence of Pyrobaculum islandicum DSM 4184.</title>
        <authorList>
            <person name="Copeland A."/>
            <person name="Lucas S."/>
            <person name="Lapidus A."/>
            <person name="Barry K."/>
            <person name="Detter J.C."/>
            <person name="Glavina del Rio T."/>
            <person name="Dalin E."/>
            <person name="Tice H."/>
            <person name="Pitluck S."/>
            <person name="Meincke L."/>
            <person name="Brettin T."/>
            <person name="Bruce D."/>
            <person name="Han C."/>
            <person name="Tapia R."/>
            <person name="Gilna P."/>
            <person name="Schmutz J."/>
            <person name="Larimer F."/>
            <person name="Land M."/>
            <person name="Hauser L."/>
            <person name="Kyrpides N."/>
            <person name="Mikhailova N."/>
            <person name="Cozen A.E."/>
            <person name="Fitz-Gibbon S.T."/>
            <person name="House C.H."/>
            <person name="Saltikov C."/>
            <person name="Lowe T."/>
            <person name="Richardson P."/>
        </authorList>
    </citation>
    <scope>NUCLEOTIDE SEQUENCE [LARGE SCALE GENOMIC DNA]</scope>
    <source>
        <strain evidence="12">DSM 4184</strain>
    </source>
</reference>
<protein>
    <recommendedName>
        <fullName evidence="5">Probable cobalamin biosynthesis protein CobD</fullName>
    </recommendedName>
</protein>
<accession>A1RUA1</accession>
<dbReference type="Proteomes" id="UP000002595">
    <property type="component" value="Chromosome"/>
</dbReference>
<dbReference type="UniPathway" id="UPA00148"/>
<evidence type="ECO:0000256" key="7">
    <source>
        <dbReference type="ARBA" id="ARBA00022573"/>
    </source>
</evidence>
<dbReference type="EMBL" id="CP000504">
    <property type="protein sequence ID" value="ABL88533.1"/>
    <property type="molecule type" value="Genomic_DNA"/>
</dbReference>
<dbReference type="InterPro" id="IPR004485">
    <property type="entry name" value="Cobalamin_biosynth_CobD/CbiB"/>
</dbReference>
<dbReference type="GO" id="GO:0048472">
    <property type="term" value="F:threonine-phosphate decarboxylase activity"/>
    <property type="evidence" value="ECO:0007669"/>
    <property type="project" value="InterPro"/>
</dbReference>
<dbReference type="Pfam" id="PF03186">
    <property type="entry name" value="CobD_Cbib"/>
    <property type="match status" value="1"/>
</dbReference>
<dbReference type="AlphaFoldDB" id="A1RUA1"/>
<keyword evidence="8 11" id="KW-0812">Transmembrane</keyword>
<dbReference type="GO" id="GO:0016874">
    <property type="term" value="F:ligase activity"/>
    <property type="evidence" value="ECO:0007669"/>
    <property type="project" value="UniProtKB-KW"/>
</dbReference>
<comment type="function">
    <text evidence="1">Converts cobyric acid to cobinamide by the addition of aminopropanol on the F carboxylic group.</text>
</comment>
<dbReference type="PANTHER" id="PTHR34308">
    <property type="entry name" value="COBALAMIN BIOSYNTHESIS PROTEIN CBIB"/>
    <property type="match status" value="1"/>
</dbReference>
<dbReference type="OrthoDB" id="46105at2157"/>
<dbReference type="PANTHER" id="PTHR34308:SF1">
    <property type="entry name" value="COBALAMIN BIOSYNTHESIS PROTEIN CBIB"/>
    <property type="match status" value="1"/>
</dbReference>
<feature type="transmembrane region" description="Helical" evidence="11">
    <location>
        <begin position="83"/>
        <end position="104"/>
    </location>
</feature>
<comment type="pathway">
    <text evidence="3">Cofactor biosynthesis; adenosylcobalamin biosynthesis.</text>
</comment>
<keyword evidence="12" id="KW-0436">Ligase</keyword>
<dbReference type="KEGG" id="pis:Pisl_1371"/>
<keyword evidence="10 11" id="KW-0472">Membrane</keyword>
<dbReference type="HOGENOM" id="CLU_054212_0_2_2"/>
<evidence type="ECO:0000256" key="10">
    <source>
        <dbReference type="ARBA" id="ARBA00023136"/>
    </source>
</evidence>
<dbReference type="RefSeq" id="WP_011763108.1">
    <property type="nucleotide sequence ID" value="NC_008701.1"/>
</dbReference>
<dbReference type="GeneID" id="4617162"/>
<keyword evidence="13" id="KW-1185">Reference proteome</keyword>
<sequence>MDPIALALALALETLDVPARWRGYLVTRLIHPVLHPVAIIYKAASPLARPGGYTRGLAVLAVGLAVGLAPALLAVLAKPHLGILGSLLEGYLLKLAFGVAHIIYPCSRSNDLRWVAQQFVRRDLSTASDGHVRSACLEAAAESLVDSYISPLMWYAFLGLPGAWLQRAVNTLDGLVGFPYFGRAGAPAAYLDTALNYIPARLAALCIIAVAGWWSPEVLSHRRRVVSRNAGWPIAALASALGVVLEKSGSYAVGVGGLPTLFDVARGLSIISKAAAVFILLTSPALLPPLS</sequence>
<proteinExistence type="inferred from homology"/>
<gene>
    <name evidence="12" type="ordered locus">Pisl_1371</name>
</gene>